<evidence type="ECO:0000313" key="2">
    <source>
        <dbReference type="Proteomes" id="UP001170954"/>
    </source>
</evidence>
<name>A0ABT7NLP2_9SPHI</name>
<gene>
    <name evidence="1" type="ORF">HX018_07410</name>
</gene>
<comment type="caution">
    <text evidence="1">The sequence shown here is derived from an EMBL/GenBank/DDBJ whole genome shotgun (WGS) entry which is preliminary data.</text>
</comment>
<dbReference type="RefSeq" id="WP_286651021.1">
    <property type="nucleotide sequence ID" value="NZ_JACAGK010000016.1"/>
</dbReference>
<sequence length="160" mass="18289">MDANQTELRATQTILQRGVRVRTRAPFLLRLLGKKTIVLTLRQPTGGSLMRMGYWFLMTHLPLHKLEKISVEEALLYKVKYGDHIYKALACLFLVGKVRTKLFLKPLSNYLKESLPVTDVLKLLQLVILNGGLEDFMNTTRLVRAKMITPPKLGQKAKRS</sequence>
<evidence type="ECO:0000313" key="1">
    <source>
        <dbReference type="EMBL" id="MDM1048061.1"/>
    </source>
</evidence>
<dbReference type="Proteomes" id="UP001170954">
    <property type="component" value="Unassembled WGS sequence"/>
</dbReference>
<reference evidence="1" key="1">
    <citation type="submission" date="2020-06" db="EMBL/GenBank/DDBJ databases">
        <authorList>
            <person name="Dong N."/>
        </authorList>
    </citation>
    <scope>NUCLEOTIDE SEQUENCE</scope>
    <source>
        <strain evidence="1">R1692</strain>
    </source>
</reference>
<keyword evidence="2" id="KW-1185">Reference proteome</keyword>
<protein>
    <submittedName>
        <fullName evidence="1">Uncharacterized protein</fullName>
    </submittedName>
</protein>
<accession>A0ABT7NLP2</accession>
<organism evidence="1 2">
    <name type="scientific">Sphingobacterium hotanense</name>
    <dbReference type="NCBI Taxonomy" id="649196"/>
    <lineage>
        <taxon>Bacteria</taxon>
        <taxon>Pseudomonadati</taxon>
        <taxon>Bacteroidota</taxon>
        <taxon>Sphingobacteriia</taxon>
        <taxon>Sphingobacteriales</taxon>
        <taxon>Sphingobacteriaceae</taxon>
        <taxon>Sphingobacterium</taxon>
    </lineage>
</organism>
<proteinExistence type="predicted"/>
<dbReference type="EMBL" id="JACAGK010000016">
    <property type="protein sequence ID" value="MDM1048061.1"/>
    <property type="molecule type" value="Genomic_DNA"/>
</dbReference>
<reference evidence="1" key="2">
    <citation type="journal article" date="2022" name="Sci. Total Environ.">
        <title>Prevalence, transmission, and molecular epidemiology of tet(X)-positive bacteria among humans, animals, and environmental niches in China: An epidemiological, and genomic-based study.</title>
        <authorList>
            <person name="Dong N."/>
            <person name="Zeng Y."/>
            <person name="Cai C."/>
            <person name="Sun C."/>
            <person name="Lu J."/>
            <person name="Liu C."/>
            <person name="Zhou H."/>
            <person name="Sun Q."/>
            <person name="Shu L."/>
            <person name="Wang H."/>
            <person name="Wang Y."/>
            <person name="Wang S."/>
            <person name="Wu C."/>
            <person name="Chan E.W."/>
            <person name="Chen G."/>
            <person name="Shen Z."/>
            <person name="Chen S."/>
            <person name="Zhang R."/>
        </authorList>
    </citation>
    <scope>NUCLEOTIDE SEQUENCE</scope>
    <source>
        <strain evidence="1">R1692</strain>
    </source>
</reference>